<protein>
    <submittedName>
        <fullName evidence="1">Uncharacterized protein</fullName>
    </submittedName>
</protein>
<keyword evidence="2" id="KW-1185">Reference proteome</keyword>
<comment type="caution">
    <text evidence="1">The sequence shown here is derived from an EMBL/GenBank/DDBJ whole genome shotgun (WGS) entry which is preliminary data.</text>
</comment>
<accession>A0ABU9X8Z2</accession>
<evidence type="ECO:0000313" key="2">
    <source>
        <dbReference type="Proteomes" id="UP001461960"/>
    </source>
</evidence>
<dbReference type="Proteomes" id="UP001461960">
    <property type="component" value="Unassembled WGS sequence"/>
</dbReference>
<proteinExistence type="predicted"/>
<name>A0ABU9X8Z2_9GAMM</name>
<reference evidence="1 2" key="1">
    <citation type="submission" date="2024-05" db="EMBL/GenBank/DDBJ databases">
        <authorList>
            <person name="Kim H.-Y."/>
            <person name="Kim E."/>
            <person name="Cai Y."/>
            <person name="Yang S.-M."/>
            <person name="Lee W."/>
        </authorList>
    </citation>
    <scope>NUCLEOTIDE SEQUENCE [LARGE SCALE GENOMIC DNA]</scope>
    <source>
        <strain evidence="1 2">FBL11</strain>
    </source>
</reference>
<dbReference type="RefSeq" id="WP_299218612.1">
    <property type="nucleotide sequence ID" value="NZ_JBDGHN010000005.1"/>
</dbReference>
<sequence>MAEPIIVTVILNPVPDPSFDEPMYHAFVMLKEWAADHNVTVQPPIDTDAEALRYAALLVPDKEQVNTLIVELLELTFVDTCYKKPTDVPP</sequence>
<organism evidence="1 2">
    <name type="scientific">Psychrobacter saeujeotis</name>
    <dbReference type="NCBI Taxonomy" id="3143436"/>
    <lineage>
        <taxon>Bacteria</taxon>
        <taxon>Pseudomonadati</taxon>
        <taxon>Pseudomonadota</taxon>
        <taxon>Gammaproteobacteria</taxon>
        <taxon>Moraxellales</taxon>
        <taxon>Moraxellaceae</taxon>
        <taxon>Psychrobacter</taxon>
    </lineage>
</organism>
<gene>
    <name evidence="1" type="ORF">AAIR29_09445</name>
</gene>
<dbReference type="EMBL" id="JBDGHN010000005">
    <property type="protein sequence ID" value="MEN2751856.1"/>
    <property type="molecule type" value="Genomic_DNA"/>
</dbReference>
<evidence type="ECO:0000313" key="1">
    <source>
        <dbReference type="EMBL" id="MEN2751856.1"/>
    </source>
</evidence>